<dbReference type="EMBL" id="FO082264">
    <property type="protein sequence ID" value="CCO19829.1"/>
    <property type="molecule type" value="Genomic_DNA"/>
</dbReference>
<name>K8EPF6_9CHLO</name>
<dbReference type="OrthoDB" id="10369099at2759"/>
<dbReference type="GeneID" id="19011467"/>
<gene>
    <name evidence="2" type="ordered locus">Bathy15g00860</name>
</gene>
<dbReference type="AlphaFoldDB" id="K8EPF6"/>
<evidence type="ECO:0000256" key="1">
    <source>
        <dbReference type="SAM" id="MobiDB-lite"/>
    </source>
</evidence>
<protein>
    <recommendedName>
        <fullName evidence="4">PDZ domain-containing protein</fullName>
    </recommendedName>
</protein>
<feature type="compositionally biased region" description="Polar residues" evidence="1">
    <location>
        <begin position="111"/>
        <end position="126"/>
    </location>
</feature>
<dbReference type="RefSeq" id="XP_007508743.1">
    <property type="nucleotide sequence ID" value="XM_007508681.1"/>
</dbReference>
<dbReference type="KEGG" id="bpg:Bathy15g00860"/>
<evidence type="ECO:0000313" key="3">
    <source>
        <dbReference type="Proteomes" id="UP000198341"/>
    </source>
</evidence>
<organism evidence="2 3">
    <name type="scientific">Bathycoccus prasinos</name>
    <dbReference type="NCBI Taxonomy" id="41875"/>
    <lineage>
        <taxon>Eukaryota</taxon>
        <taxon>Viridiplantae</taxon>
        <taxon>Chlorophyta</taxon>
        <taxon>Mamiellophyceae</taxon>
        <taxon>Mamiellales</taxon>
        <taxon>Bathycoccaceae</taxon>
        <taxon>Bathycoccus</taxon>
    </lineage>
</organism>
<accession>K8EPF6</accession>
<reference evidence="2 3" key="1">
    <citation type="submission" date="2011-10" db="EMBL/GenBank/DDBJ databases">
        <authorList>
            <person name="Genoscope - CEA"/>
        </authorList>
    </citation>
    <scope>NUCLEOTIDE SEQUENCE [LARGE SCALE GENOMIC DNA]</scope>
    <source>
        <strain evidence="2 3">RCC 1105</strain>
    </source>
</reference>
<feature type="region of interest" description="Disordered" evidence="1">
    <location>
        <begin position="698"/>
        <end position="720"/>
    </location>
</feature>
<feature type="region of interest" description="Disordered" evidence="1">
    <location>
        <begin position="107"/>
        <end position="134"/>
    </location>
</feature>
<evidence type="ECO:0000313" key="2">
    <source>
        <dbReference type="EMBL" id="CCO19829.1"/>
    </source>
</evidence>
<feature type="compositionally biased region" description="Low complexity" evidence="1">
    <location>
        <begin position="701"/>
        <end position="713"/>
    </location>
</feature>
<proteinExistence type="predicted"/>
<sequence length="928" mass="101883">MKSSLSQSLSLSPFHFGFRGEQVNFSSVMRPCTRRTKNIKSAATIFLNHHQSSSSNSSTLFCNYRHYFAKSRVFGVASSSSSSFSGLDSQLRQMRLSLLYQSHRAQKGKLSRSSTGRKSTLAATCASSSSSENERSIQVHPHVLSAYAFDVNPNFELTVSTVAGRAETKTKTNFPSEEEVKEIAEIWDTTRTNREKMTPAVSPFMRTSAASNDVGDAVELFARTRGEIVRYGDRGRKGGGKQPLGERRIDTTGLISRDDNSAVGEEGNDEDTELCVELMREGLYMHCNAHKAIRDSYTVSRGKDKSSIVLTARSAKEDVTKERGGGKTDEEKDNLLLDQFTVTINAHSFPPRLEVRLGKERRSGLTVRQILDDPALRESLKDGDEVVALGGPKVSGKIDLSSNSFGFVGEPRKELNGESLLDYHRSRYKDRIPMLANAKDDDEAVGLKLPGQKSAWAYPAELLSLKSESLGASSPSSLSVELPDPETYQKKVSKIRQLLGDDAFAPLARINPKMMRLSNGETASVYSCSASREGGLSTGPSKAFSDFETSYYDLAFVSSDGNEEDAREAIKQLASEIESVLKTKWTHFSEEQVAFLVNDVKSMRVVSTPPPKEEKRKKGRKPIAYVQSIVAADGDFKTKRYSRWAADKERERFALFLNANRGGTSVTNQRALMDDVDDYGLSETYFVGCSVDYTHQYGEGPSSSSSSSSSSSPPGYPLIDSTGAVVARNVHVQEDERNHKQPITSAVAFALEHMRTKKTRKTDENNPEDFYETDKTKELTVHALSSYTNSKASPTDVESAFALAETDQKVKLKILEIKTGYNNLKAFSWDPDLKKTAQAQYGFHCVDAASENESVCITTHPKEDGGGVVAPLFVSSLKTSSSSASSGIRTTDLKHIVALSTCNQFGIGETRLPVTLSADVNSDIIVLV</sequence>
<dbReference type="Proteomes" id="UP000198341">
    <property type="component" value="Chromosome 15"/>
</dbReference>
<keyword evidence="3" id="KW-1185">Reference proteome</keyword>
<evidence type="ECO:0008006" key="4">
    <source>
        <dbReference type="Google" id="ProtNLM"/>
    </source>
</evidence>